<keyword evidence="8 12" id="KW-0408">Iron</keyword>
<dbReference type="Pfam" id="PF01058">
    <property type="entry name" value="Oxidored_q6"/>
    <property type="match status" value="1"/>
</dbReference>
<dbReference type="NCBIfam" id="TIGR01957">
    <property type="entry name" value="nuoB_fam"/>
    <property type="match status" value="1"/>
</dbReference>
<keyword evidence="7 12" id="KW-1278">Translocase</keyword>
<keyword evidence="6 12" id="KW-0479">Metal-binding</keyword>
<dbReference type="InterPro" id="IPR006138">
    <property type="entry name" value="NADH_UQ_OxRdtase_20Kd_su"/>
</dbReference>
<keyword evidence="18" id="KW-1185">Reference proteome</keyword>
<comment type="caution">
    <text evidence="17">The sequence shown here is derived from an EMBL/GenBank/DDBJ whole genome shotgun (WGS) entry which is preliminary data.</text>
</comment>
<dbReference type="PANTHER" id="PTHR11995">
    <property type="entry name" value="NADH DEHYDROGENASE"/>
    <property type="match status" value="1"/>
</dbReference>
<feature type="binding site" evidence="12">
    <location>
        <position position="54"/>
    </location>
    <ligand>
        <name>[4Fe-4S] cluster</name>
        <dbReference type="ChEBI" id="CHEBI:49883"/>
    </ligand>
</feature>
<dbReference type="EMBL" id="BAAAQN010000070">
    <property type="protein sequence ID" value="GAA2058312.1"/>
    <property type="molecule type" value="Genomic_DNA"/>
</dbReference>
<evidence type="ECO:0000256" key="7">
    <source>
        <dbReference type="ARBA" id="ARBA00022967"/>
    </source>
</evidence>
<keyword evidence="4 12" id="KW-0004">4Fe-4S</keyword>
<keyword evidence="11 12" id="KW-0472">Membrane</keyword>
<dbReference type="InterPro" id="IPR006137">
    <property type="entry name" value="NADH_UbQ_OxRdtase-like_20kDa"/>
</dbReference>
<evidence type="ECO:0000313" key="18">
    <source>
        <dbReference type="Proteomes" id="UP001500751"/>
    </source>
</evidence>
<dbReference type="Proteomes" id="UP001500751">
    <property type="component" value="Unassembled WGS sequence"/>
</dbReference>
<dbReference type="HAMAP" id="MF_01356">
    <property type="entry name" value="NDH1_NuoB"/>
    <property type="match status" value="1"/>
</dbReference>
<comment type="subcellular location">
    <subcellularLocation>
        <location evidence="12">Cell membrane</location>
        <topology evidence="12">Peripheral membrane protein</topology>
        <orientation evidence="12">Cytoplasmic side</orientation>
    </subcellularLocation>
</comment>
<dbReference type="SUPFAM" id="SSF56770">
    <property type="entry name" value="HydA/Nqo6-like"/>
    <property type="match status" value="1"/>
</dbReference>
<dbReference type="PANTHER" id="PTHR11995:SF33">
    <property type="entry name" value="NADH-QUINONE OXIDOREDUCTASE SUBUNIT B 2"/>
    <property type="match status" value="1"/>
</dbReference>
<keyword evidence="5 12" id="KW-0874">Quinone</keyword>
<feature type="region of interest" description="Disordered" evidence="14">
    <location>
        <begin position="179"/>
        <end position="209"/>
    </location>
</feature>
<keyword evidence="15" id="KW-0812">Transmembrane</keyword>
<evidence type="ECO:0000256" key="4">
    <source>
        <dbReference type="ARBA" id="ARBA00022485"/>
    </source>
</evidence>
<organism evidence="17 18">
    <name type="scientific">Catenulispora yoronensis</name>
    <dbReference type="NCBI Taxonomy" id="450799"/>
    <lineage>
        <taxon>Bacteria</taxon>
        <taxon>Bacillati</taxon>
        <taxon>Actinomycetota</taxon>
        <taxon>Actinomycetes</taxon>
        <taxon>Catenulisporales</taxon>
        <taxon>Catenulisporaceae</taxon>
        <taxon>Catenulispora</taxon>
    </lineage>
</organism>
<name>A0ABN2VBV9_9ACTN</name>
<evidence type="ECO:0000256" key="1">
    <source>
        <dbReference type="ARBA" id="ARBA00009173"/>
    </source>
</evidence>
<evidence type="ECO:0000313" key="17">
    <source>
        <dbReference type="EMBL" id="GAA2058312.1"/>
    </source>
</evidence>
<evidence type="ECO:0000256" key="2">
    <source>
        <dbReference type="ARBA" id="ARBA00022448"/>
    </source>
</evidence>
<sequence>MAVDLPTPSVGAPQSSGSGAALGLLNSAAPQPMRVVLNWGRRYSLWVFNFGLACCAIEFIATSMARHDFIRLGVIPFAPGPRQADLMVVSGTVSDKMAPAVKRLYDQMPEPKYVISFGSCSNCGGPYWDSYCVTKGVDQLIPVDVYVPGCPPRPEALLQGIIKLQEKIAGEDLAARYSGRDPRKAPRLPFTRRNTKELPKGTTETADAKASSKTIADIIATAQAPVSLLPPREDAPTVMLPIVEKPKPPKLFYRRYPKELRRSRDIGLNILNQKPDPDDD</sequence>
<comment type="function">
    <text evidence="12">NDH-1 shuttles electrons from NADH, via FMN and iron-sulfur (Fe-S) centers, to quinones in the respiratory chain. The immediate electron acceptor for the enzyme in this species is believed to be a menaquinone. Couples the redox reaction to proton translocation (for every two electrons transferred, four hydrogen ions are translocated across the cytoplasmic membrane), and thus conserves the redox energy in a proton gradient.</text>
</comment>
<keyword evidence="15" id="KW-1133">Transmembrane helix</keyword>
<keyword evidence="10 12" id="KW-0520">NAD</keyword>
<comment type="cofactor">
    <cofactor evidence="12">
        <name>[4Fe-4S] cluster</name>
        <dbReference type="ChEBI" id="CHEBI:49883"/>
    </cofactor>
    <text evidence="12">Binds 1 [4Fe-4S] cluster.</text>
</comment>
<evidence type="ECO:0000256" key="15">
    <source>
        <dbReference type="SAM" id="Phobius"/>
    </source>
</evidence>
<comment type="similarity">
    <text evidence="1 12 13">Belongs to the complex I 20 kDa subunit family.</text>
</comment>
<proteinExistence type="inferred from homology"/>
<evidence type="ECO:0000256" key="6">
    <source>
        <dbReference type="ARBA" id="ARBA00022723"/>
    </source>
</evidence>
<evidence type="ECO:0000256" key="8">
    <source>
        <dbReference type="ARBA" id="ARBA00023004"/>
    </source>
</evidence>
<evidence type="ECO:0000256" key="3">
    <source>
        <dbReference type="ARBA" id="ARBA00022475"/>
    </source>
</evidence>
<comment type="subunit">
    <text evidence="12">NDH-1 is composed of 14 different subunits. Subunits NuoB, C, D, E, F, and G constitute the peripheral sector of the complex.</text>
</comment>
<evidence type="ECO:0000256" key="10">
    <source>
        <dbReference type="ARBA" id="ARBA00023027"/>
    </source>
</evidence>
<protein>
    <recommendedName>
        <fullName evidence="12">NADH-quinone oxidoreductase subunit B</fullName>
        <ecNumber evidence="12">7.1.1.-</ecNumber>
    </recommendedName>
    <alternativeName>
        <fullName evidence="12">NADH dehydrogenase I subunit B</fullName>
    </alternativeName>
    <alternativeName>
        <fullName evidence="12">NDH-1 subunit B</fullName>
    </alternativeName>
</protein>
<comment type="catalytic activity">
    <reaction evidence="12">
        <text>a quinone + NADH + 5 H(+)(in) = a quinol + NAD(+) + 4 H(+)(out)</text>
        <dbReference type="Rhea" id="RHEA:57888"/>
        <dbReference type="ChEBI" id="CHEBI:15378"/>
        <dbReference type="ChEBI" id="CHEBI:24646"/>
        <dbReference type="ChEBI" id="CHEBI:57540"/>
        <dbReference type="ChEBI" id="CHEBI:57945"/>
        <dbReference type="ChEBI" id="CHEBI:132124"/>
    </reaction>
</comment>
<evidence type="ECO:0000256" key="11">
    <source>
        <dbReference type="ARBA" id="ARBA00023136"/>
    </source>
</evidence>
<feature type="binding site" evidence="12">
    <location>
        <position position="150"/>
    </location>
    <ligand>
        <name>[4Fe-4S] cluster</name>
        <dbReference type="ChEBI" id="CHEBI:49883"/>
    </ligand>
</feature>
<accession>A0ABN2VBV9</accession>
<evidence type="ECO:0000256" key="12">
    <source>
        <dbReference type="HAMAP-Rule" id="MF_01356"/>
    </source>
</evidence>
<evidence type="ECO:0000256" key="9">
    <source>
        <dbReference type="ARBA" id="ARBA00023014"/>
    </source>
</evidence>
<dbReference type="EC" id="7.1.1.-" evidence="12"/>
<feature type="domain" description="NADH:ubiquinone oxidoreductase-like 20kDa subunit" evidence="16">
    <location>
        <begin position="54"/>
        <end position="164"/>
    </location>
</feature>
<feature type="transmembrane region" description="Helical" evidence="15">
    <location>
        <begin position="43"/>
        <end position="61"/>
    </location>
</feature>
<keyword evidence="2 12" id="KW-0813">Transport</keyword>
<dbReference type="Gene3D" id="3.40.50.12280">
    <property type="match status" value="1"/>
</dbReference>
<gene>
    <name evidence="12" type="primary">nuoB</name>
    <name evidence="17" type="ORF">GCM10009839_80090</name>
</gene>
<evidence type="ECO:0000256" key="5">
    <source>
        <dbReference type="ARBA" id="ARBA00022719"/>
    </source>
</evidence>
<evidence type="ECO:0000259" key="16">
    <source>
        <dbReference type="Pfam" id="PF01058"/>
    </source>
</evidence>
<feature type="binding site" evidence="12">
    <location>
        <position position="55"/>
    </location>
    <ligand>
        <name>[4Fe-4S] cluster</name>
        <dbReference type="ChEBI" id="CHEBI:49883"/>
    </ligand>
</feature>
<keyword evidence="9 12" id="KW-0411">Iron-sulfur</keyword>
<reference evidence="17 18" key="1">
    <citation type="journal article" date="2019" name="Int. J. Syst. Evol. Microbiol.">
        <title>The Global Catalogue of Microorganisms (GCM) 10K type strain sequencing project: providing services to taxonomists for standard genome sequencing and annotation.</title>
        <authorList>
            <consortium name="The Broad Institute Genomics Platform"/>
            <consortium name="The Broad Institute Genome Sequencing Center for Infectious Disease"/>
            <person name="Wu L."/>
            <person name="Ma J."/>
        </authorList>
    </citation>
    <scope>NUCLEOTIDE SEQUENCE [LARGE SCALE GENOMIC DNA]</scope>
    <source>
        <strain evidence="17 18">JCM 16014</strain>
    </source>
</reference>
<dbReference type="NCBIfam" id="NF005012">
    <property type="entry name" value="PRK06411.1"/>
    <property type="match status" value="1"/>
</dbReference>
<feature type="binding site" evidence="12">
    <location>
        <position position="120"/>
    </location>
    <ligand>
        <name>[4Fe-4S] cluster</name>
        <dbReference type="ChEBI" id="CHEBI:49883"/>
    </ligand>
</feature>
<evidence type="ECO:0000256" key="13">
    <source>
        <dbReference type="RuleBase" id="RU004464"/>
    </source>
</evidence>
<keyword evidence="3 12" id="KW-1003">Cell membrane</keyword>
<evidence type="ECO:0000256" key="14">
    <source>
        <dbReference type="SAM" id="MobiDB-lite"/>
    </source>
</evidence>